<proteinExistence type="inferred from homology"/>
<comment type="activity regulation">
    <text evidence="7">Allosterically activated by fructose 1,6-bisphosphate (FBP).</text>
</comment>
<dbReference type="PANTHER" id="PTHR43128">
    <property type="entry name" value="L-2-HYDROXYCARBOXYLATE DEHYDROGENASE (NAD(P)(+))"/>
    <property type="match status" value="1"/>
</dbReference>
<feature type="binding site" evidence="7">
    <location>
        <begin position="155"/>
        <end position="158"/>
    </location>
    <ligand>
        <name>substrate</name>
    </ligand>
</feature>
<dbReference type="PRINTS" id="PR00086">
    <property type="entry name" value="LLDHDRGNASE"/>
</dbReference>
<feature type="binding site" evidence="7">
    <location>
        <begin position="127"/>
        <end position="130"/>
    </location>
    <ligand>
        <name>substrate</name>
    </ligand>
</feature>
<feature type="active site" description="Proton acceptor" evidence="7 8">
    <location>
        <position position="182"/>
    </location>
</feature>
<accession>W6N387</accession>
<keyword evidence="13" id="KW-1185">Reference proteome</keyword>
<dbReference type="Pfam" id="PF00056">
    <property type="entry name" value="Ldh_1_N"/>
    <property type="match status" value="1"/>
</dbReference>
<keyword evidence="4 7" id="KW-0560">Oxidoreductase</keyword>
<evidence type="ECO:0000256" key="5">
    <source>
        <dbReference type="ARBA" id="ARBA00023027"/>
    </source>
</evidence>
<evidence type="ECO:0000256" key="3">
    <source>
        <dbReference type="ARBA" id="ARBA00012967"/>
    </source>
</evidence>
<dbReference type="InterPro" id="IPR015955">
    <property type="entry name" value="Lactate_DH/Glyco_Ohase_4_C"/>
</dbReference>
<feature type="binding site" evidence="9">
    <location>
        <begin position="12"/>
        <end position="17"/>
    </location>
    <ligand>
        <name>NAD(+)</name>
        <dbReference type="ChEBI" id="CHEBI:57540"/>
    </ligand>
</feature>
<comment type="caution">
    <text evidence="12">The sequence shown here is derived from an EMBL/GenBank/DDBJ whole genome shotgun (WGS) entry which is preliminary data.</text>
</comment>
<dbReference type="PIRSF" id="PIRSF000102">
    <property type="entry name" value="Lac_mal_DH"/>
    <property type="match status" value="1"/>
</dbReference>
<dbReference type="PANTHER" id="PTHR43128:SF16">
    <property type="entry name" value="L-LACTATE DEHYDROGENASE"/>
    <property type="match status" value="1"/>
</dbReference>
<dbReference type="AlphaFoldDB" id="W6N387"/>
<comment type="catalytic activity">
    <reaction evidence="6 7">
        <text>(S)-lactate + NAD(+) = pyruvate + NADH + H(+)</text>
        <dbReference type="Rhea" id="RHEA:23444"/>
        <dbReference type="ChEBI" id="CHEBI:15361"/>
        <dbReference type="ChEBI" id="CHEBI:15378"/>
        <dbReference type="ChEBI" id="CHEBI:16651"/>
        <dbReference type="ChEBI" id="CHEBI:57540"/>
        <dbReference type="ChEBI" id="CHEBI:57945"/>
        <dbReference type="EC" id="1.1.1.27"/>
    </reaction>
</comment>
<comment type="pathway">
    <text evidence="1 7">Fermentation; pyruvate fermentation to lactate; (S)-lactate from pyruvate: step 1/1.</text>
</comment>
<feature type="domain" description="Lactate/malate dehydrogenase N-terminal" evidence="10">
    <location>
        <begin position="7"/>
        <end position="149"/>
    </location>
</feature>
<comment type="function">
    <text evidence="7">Catalyzes the conversion of lactate to pyruvate.</text>
</comment>
<evidence type="ECO:0000259" key="10">
    <source>
        <dbReference type="Pfam" id="PF00056"/>
    </source>
</evidence>
<feature type="binding site" evidence="7">
    <location>
        <position position="42"/>
    </location>
    <ligand>
        <name>NAD(+)</name>
        <dbReference type="ChEBI" id="CHEBI:57540"/>
    </ligand>
</feature>
<evidence type="ECO:0000313" key="12">
    <source>
        <dbReference type="EMBL" id="CDL90551.1"/>
    </source>
</evidence>
<dbReference type="UniPathway" id="UPA00554">
    <property type="reaction ID" value="UER00611"/>
</dbReference>
<evidence type="ECO:0000256" key="4">
    <source>
        <dbReference type="ARBA" id="ARBA00023002"/>
    </source>
</evidence>
<dbReference type="SUPFAM" id="SSF51735">
    <property type="entry name" value="NAD(P)-binding Rossmann-fold domains"/>
    <property type="match status" value="1"/>
</dbReference>
<dbReference type="EC" id="1.1.1.27" evidence="3 7"/>
<feature type="modified residue" description="Phosphotyrosine" evidence="7">
    <location>
        <position position="227"/>
    </location>
</feature>
<comment type="caution">
    <text evidence="7">Lacks conserved residue(s) required for the propagation of feature annotation.</text>
</comment>
<evidence type="ECO:0000313" key="13">
    <source>
        <dbReference type="Proteomes" id="UP000019482"/>
    </source>
</evidence>
<feature type="binding site" evidence="7">
    <location>
        <position position="95"/>
    </location>
    <ligand>
        <name>substrate</name>
    </ligand>
</feature>
<name>W6N387_CLOTY</name>
<protein>
    <recommendedName>
        <fullName evidence="3 7">L-lactate dehydrogenase</fullName>
        <shortName evidence="7">L-LDH</shortName>
        <ecNumber evidence="3 7">1.1.1.27</ecNumber>
    </recommendedName>
</protein>
<feature type="binding site" evidence="7">
    <location>
        <position position="175"/>
    </location>
    <ligand>
        <name>beta-D-fructose 1,6-bisphosphate</name>
        <dbReference type="ChEBI" id="CHEBI:32966"/>
        <note>allosteric activator</note>
    </ligand>
</feature>
<dbReference type="RefSeq" id="WP_017894814.1">
    <property type="nucleotide sequence ID" value="NZ_CBXI010000008.1"/>
</dbReference>
<evidence type="ECO:0000256" key="8">
    <source>
        <dbReference type="PIRSR" id="PIRSR000102-1"/>
    </source>
</evidence>
<dbReference type="GO" id="GO:0006096">
    <property type="term" value="P:glycolytic process"/>
    <property type="evidence" value="ECO:0007669"/>
    <property type="project" value="UniProtKB-UniRule"/>
</dbReference>
<feature type="binding site" evidence="7">
    <location>
        <position position="150"/>
    </location>
    <ligand>
        <name>NAD(+)</name>
        <dbReference type="ChEBI" id="CHEBI:57540"/>
    </ligand>
</feature>
<keyword evidence="7" id="KW-0597">Phosphoprotein</keyword>
<dbReference type="InterPro" id="IPR001557">
    <property type="entry name" value="L-lactate/malate_DH"/>
</dbReference>
<gene>
    <name evidence="7" type="primary">ldh</name>
    <name evidence="12" type="ORF">CTDIVETGP_0621</name>
</gene>
<keyword evidence="7" id="KW-0963">Cytoplasm</keyword>
<evidence type="ECO:0000256" key="2">
    <source>
        <dbReference type="ARBA" id="ARBA00006054"/>
    </source>
</evidence>
<dbReference type="Gene3D" id="3.90.110.10">
    <property type="entry name" value="Lactate dehydrogenase/glycoside hydrolase, family 4, C-terminal"/>
    <property type="match status" value="1"/>
</dbReference>
<evidence type="ECO:0000256" key="1">
    <source>
        <dbReference type="ARBA" id="ARBA00004843"/>
    </source>
</evidence>
<dbReference type="SUPFAM" id="SSF56327">
    <property type="entry name" value="LDH C-terminal domain-like"/>
    <property type="match status" value="1"/>
</dbReference>
<dbReference type="Gene3D" id="3.40.50.720">
    <property type="entry name" value="NAD(P)-binding Rossmann-like Domain"/>
    <property type="match status" value="1"/>
</dbReference>
<dbReference type="HAMAP" id="MF_00488">
    <property type="entry name" value="Lactate_dehydrog"/>
    <property type="match status" value="1"/>
</dbReference>
<feature type="binding site" evidence="7">
    <location>
        <position position="69"/>
    </location>
    <ligand>
        <name>NAD(+)</name>
        <dbReference type="ChEBI" id="CHEBI:57540"/>
    </ligand>
</feature>
<comment type="subcellular location">
    <subcellularLocation>
        <location evidence="7">Cytoplasm</location>
    </subcellularLocation>
</comment>
<comment type="subunit">
    <text evidence="7">Homotetramer.</text>
</comment>
<reference evidence="12 13" key="1">
    <citation type="journal article" date="2015" name="Genome Announc.">
        <title>Draft Genome Sequence of Clostridium tyrobutyricum Strain DIVETGP, Isolated from Cow's Milk for Grana Padano Production.</title>
        <authorList>
            <person name="Soggiu A."/>
            <person name="Piras C."/>
            <person name="Gaiarsa S."/>
            <person name="Sassera D."/>
            <person name="Roncada P."/>
            <person name="Bendixen E."/>
            <person name="Brasca M."/>
            <person name="Bonizzi L."/>
        </authorList>
    </citation>
    <scope>NUCLEOTIDE SEQUENCE [LARGE SCALE GENOMIC DNA]</scope>
    <source>
        <strain evidence="12 13">DIVETGP</strain>
    </source>
</reference>
<dbReference type="GO" id="GO:0005737">
    <property type="term" value="C:cytoplasm"/>
    <property type="evidence" value="ECO:0007669"/>
    <property type="project" value="UniProtKB-SubCell"/>
</dbReference>
<dbReference type="InterPro" id="IPR036291">
    <property type="entry name" value="NAD(P)-bd_dom_sf"/>
</dbReference>
<dbReference type="InterPro" id="IPR022383">
    <property type="entry name" value="Lactate/malate_DH_C"/>
</dbReference>
<dbReference type="GO" id="GO:0004459">
    <property type="term" value="F:L-lactate dehydrogenase (NAD+) activity"/>
    <property type="evidence" value="ECO:0007669"/>
    <property type="project" value="UniProtKB-UniRule"/>
</dbReference>
<dbReference type="GeneID" id="29420034"/>
<feature type="binding site" evidence="7">
    <location>
        <position position="160"/>
    </location>
    <ligand>
        <name>beta-D-fructose 1,6-bisphosphate</name>
        <dbReference type="ChEBI" id="CHEBI:32966"/>
        <note>allosteric activator</note>
    </ligand>
</feature>
<keyword evidence="7" id="KW-0021">Allosteric enzyme</keyword>
<dbReference type="InterPro" id="IPR001236">
    <property type="entry name" value="Lactate/malate_DH_N"/>
</dbReference>
<comment type="similarity">
    <text evidence="2 7">Belongs to the LDH/MDH superfamily. LDH family.</text>
</comment>
<dbReference type="Pfam" id="PF02866">
    <property type="entry name" value="Ldh_1_C"/>
    <property type="match status" value="1"/>
</dbReference>
<evidence type="ECO:0000259" key="11">
    <source>
        <dbReference type="Pfam" id="PF02866"/>
    </source>
</evidence>
<evidence type="ECO:0000256" key="7">
    <source>
        <dbReference type="HAMAP-Rule" id="MF_00488"/>
    </source>
</evidence>
<dbReference type="EMBL" id="CBXI010000008">
    <property type="protein sequence ID" value="CDL90551.1"/>
    <property type="molecule type" value="Genomic_DNA"/>
</dbReference>
<feature type="domain" description="Lactate/malate dehydrogenase C-terminal" evidence="11">
    <location>
        <begin position="152"/>
        <end position="315"/>
    </location>
</feature>
<feature type="binding site" evidence="7">
    <location>
        <position position="16"/>
    </location>
    <ligand>
        <name>NAD(+)</name>
        <dbReference type="ChEBI" id="CHEBI:57540"/>
    </ligand>
</feature>
<feature type="binding site" evidence="7 9">
    <location>
        <position position="37"/>
    </location>
    <ligand>
        <name>NAD(+)</name>
        <dbReference type="ChEBI" id="CHEBI:57540"/>
    </ligand>
</feature>
<keyword evidence="5 7" id="KW-0520">NAD</keyword>
<evidence type="ECO:0000256" key="6">
    <source>
        <dbReference type="ARBA" id="ARBA00049258"/>
    </source>
</evidence>
<sequence length="323" mass="35343">MNSINNKLVIVGVGNVGTAVLNTALSFGFASEIALIDIDNDKARGEALDSSHTTPCTYSVNVDIHEGNYEDCKDANVIIIAAGPSILKDDKNDDRTVLAERNVKVMKDVMGSISKYTKDAIIIIITNPLDTMVYYAENFFGYPKEKVFGTGTSLDSARFRKIIANRYNLDPKDVHGYMFGEHGNTAFPVWSHLNVEGVSADELDKFFPHDKPLDKEEIASDVVKVAYDVLHLKGCTNSGVAMAACRIARAVFMDEHSILPVSTTLEGEYGLKNVALSLPCIIGKNGVERRLEVSLTDEENDKLYNSAKNILATMKAAGLIEDK</sequence>
<organism evidence="12 13">
    <name type="scientific">Clostridium tyrobutyricum DIVETGP</name>
    <dbReference type="NCBI Taxonomy" id="1408889"/>
    <lineage>
        <taxon>Bacteria</taxon>
        <taxon>Bacillati</taxon>
        <taxon>Bacillota</taxon>
        <taxon>Clostridia</taxon>
        <taxon>Eubacteriales</taxon>
        <taxon>Clostridiaceae</taxon>
        <taxon>Clostridium</taxon>
    </lineage>
</organism>
<dbReference type="OrthoDB" id="9802969at2"/>
<feature type="binding site" evidence="7">
    <location>
        <position position="236"/>
    </location>
    <ligand>
        <name>substrate</name>
    </ligand>
</feature>
<dbReference type="GO" id="GO:0006089">
    <property type="term" value="P:lactate metabolic process"/>
    <property type="evidence" value="ECO:0007669"/>
    <property type="project" value="TreeGrafter"/>
</dbReference>
<dbReference type="Proteomes" id="UP000019482">
    <property type="component" value="Unassembled WGS sequence"/>
</dbReference>
<dbReference type="NCBIfam" id="TIGR01771">
    <property type="entry name" value="L-LDH-NAD"/>
    <property type="match status" value="1"/>
</dbReference>
<feature type="binding site" evidence="7 9">
    <location>
        <begin position="125"/>
        <end position="127"/>
    </location>
    <ligand>
        <name>NAD(+)</name>
        <dbReference type="ChEBI" id="CHEBI:57540"/>
    </ligand>
</feature>
<evidence type="ECO:0000256" key="9">
    <source>
        <dbReference type="PIRSR" id="PIRSR000102-3"/>
    </source>
</evidence>
<feature type="binding site" evidence="9">
    <location>
        <position position="102"/>
    </location>
    <ligand>
        <name>NAD(+)</name>
        <dbReference type="ChEBI" id="CHEBI:57540"/>
    </ligand>
</feature>
<dbReference type="InterPro" id="IPR011304">
    <property type="entry name" value="L-lactate_DH"/>
</dbReference>
<dbReference type="SMR" id="W6N387"/>